<proteinExistence type="predicted"/>
<comment type="caution">
    <text evidence="1">The sequence shown here is derived from an EMBL/GenBank/DDBJ whole genome shotgun (WGS) entry which is preliminary data.</text>
</comment>
<name>A0AC61SCA7_9EURY</name>
<keyword evidence="1" id="KW-0808">Transferase</keyword>
<protein>
    <submittedName>
        <fullName evidence="1">Serine/threonine protein kinase</fullName>
    </submittedName>
</protein>
<accession>A0AC61SCA7</accession>
<keyword evidence="1" id="KW-0418">Kinase</keyword>
<sequence length="303" mass="35314">MLEDISAVFKSLHSKDFRVLTGIEVGMKHYEWVPVPEILKYTRFTEKELQYLLKKLGTRGLLKRKTQPIEGYRIYFEGYDLLALNALVKRDSLGAIGEELGVGKESVVYEGLRDMVGGLGQQPVIIKFHREGRTSFKQVKRKREHISDAFHFSWIYAARLAAKREYDVLKELYPKVSVPEPVDHNRNVIVMGIAKGSELSKTRVIDPEWYLDRIIEQIAKAYSKGIIHADLSEYNIFVSDQDVTLIDWPQYVKIGRPHADEMLRRDICNVLAFFRRKFNIDRDYCEVFEDVRTLSKKVEQNPR</sequence>
<organism evidence="1 2">
    <name type="scientific">Candidatus Methanomarinus sp</name>
    <dbReference type="NCBI Taxonomy" id="3386244"/>
    <lineage>
        <taxon>Archaea</taxon>
        <taxon>Methanobacteriati</taxon>
        <taxon>Methanobacteriota</taxon>
        <taxon>Stenosarchaea group</taxon>
        <taxon>Methanomicrobia</taxon>
        <taxon>Methanosarcinales</taxon>
        <taxon>ANME-2 cluster</taxon>
        <taxon>Candidatus Methanocomedenaceae</taxon>
        <taxon>Candidatus Methanomarinus</taxon>
    </lineage>
</organism>
<gene>
    <name evidence="1" type="ORF">C5S46_01035</name>
</gene>
<dbReference type="Proteomes" id="UP000315423">
    <property type="component" value="Unassembled WGS sequence"/>
</dbReference>
<evidence type="ECO:0000313" key="2">
    <source>
        <dbReference type="Proteomes" id="UP000315423"/>
    </source>
</evidence>
<keyword evidence="1" id="KW-0723">Serine/threonine-protein kinase</keyword>
<evidence type="ECO:0000313" key="1">
    <source>
        <dbReference type="EMBL" id="TKY92359.1"/>
    </source>
</evidence>
<reference evidence="1" key="1">
    <citation type="submission" date="2018-09" db="EMBL/GenBank/DDBJ databases">
        <title>A genomic encyclopedia of anaerobic methanotrophic archaea.</title>
        <authorList>
            <person name="Skennerton C.T."/>
            <person name="Chadwick G.L."/>
            <person name="Laso-Perez R."/>
            <person name="Leu A.O."/>
            <person name="Speth D.R."/>
            <person name="Yu H."/>
            <person name="Morgan-Lang C."/>
            <person name="Hatzenpichler R."/>
            <person name="Goudeau D."/>
            <person name="Malmstrom R."/>
            <person name="Woyke T."/>
            <person name="Hallam S."/>
            <person name="Tyson G.W."/>
            <person name="Wegener G."/>
            <person name="Boetius A."/>
            <person name="Orphan V.J."/>
        </authorList>
    </citation>
    <scope>NUCLEOTIDE SEQUENCE</scope>
    <source>
        <strain evidence="1">CONS3730D10UFb2</strain>
    </source>
</reference>
<dbReference type="EMBL" id="QYBA01000034">
    <property type="protein sequence ID" value="TKY92359.1"/>
    <property type="molecule type" value="Genomic_DNA"/>
</dbReference>